<keyword evidence="6 7" id="KW-0472">Membrane</keyword>
<dbReference type="PANTHER" id="PTHR23517:SF3">
    <property type="entry name" value="INTEGRAL MEMBRANE TRANSPORT PROTEIN"/>
    <property type="match status" value="1"/>
</dbReference>
<feature type="transmembrane region" description="Helical" evidence="7">
    <location>
        <begin position="298"/>
        <end position="320"/>
    </location>
</feature>
<feature type="transmembrane region" description="Helical" evidence="7">
    <location>
        <begin position="77"/>
        <end position="95"/>
    </location>
</feature>
<keyword evidence="4 7" id="KW-0812">Transmembrane</keyword>
<evidence type="ECO:0000256" key="2">
    <source>
        <dbReference type="ARBA" id="ARBA00022448"/>
    </source>
</evidence>
<feature type="transmembrane region" description="Helical" evidence="7">
    <location>
        <begin position="12"/>
        <end position="29"/>
    </location>
</feature>
<evidence type="ECO:0000256" key="6">
    <source>
        <dbReference type="ARBA" id="ARBA00023136"/>
    </source>
</evidence>
<comment type="subcellular location">
    <subcellularLocation>
        <location evidence="1">Cell membrane</location>
        <topology evidence="1">Multi-pass membrane protein</topology>
    </subcellularLocation>
</comment>
<feature type="transmembrane region" description="Helical" evidence="7">
    <location>
        <begin position="242"/>
        <end position="262"/>
    </location>
</feature>
<feature type="transmembrane region" description="Helical" evidence="7">
    <location>
        <begin position="41"/>
        <end position="65"/>
    </location>
</feature>
<dbReference type="AlphaFoldDB" id="A0A426PZT3"/>
<evidence type="ECO:0000256" key="5">
    <source>
        <dbReference type="ARBA" id="ARBA00022989"/>
    </source>
</evidence>
<evidence type="ECO:0000313" key="9">
    <source>
        <dbReference type="EMBL" id="RRO86826.1"/>
    </source>
</evidence>
<feature type="transmembrane region" description="Helical" evidence="7">
    <location>
        <begin position="167"/>
        <end position="184"/>
    </location>
</feature>
<evidence type="ECO:0000256" key="1">
    <source>
        <dbReference type="ARBA" id="ARBA00004651"/>
    </source>
</evidence>
<dbReference type="SUPFAM" id="SSF103473">
    <property type="entry name" value="MFS general substrate transporter"/>
    <property type="match status" value="1"/>
</dbReference>
<keyword evidence="5 7" id="KW-1133">Transmembrane helix</keyword>
<evidence type="ECO:0000256" key="4">
    <source>
        <dbReference type="ARBA" id="ARBA00022692"/>
    </source>
</evidence>
<dbReference type="PANTHER" id="PTHR23517">
    <property type="entry name" value="RESISTANCE PROTEIN MDTM, PUTATIVE-RELATED-RELATED"/>
    <property type="match status" value="1"/>
</dbReference>
<name>A0A426PZT3_9CORY</name>
<evidence type="ECO:0000256" key="3">
    <source>
        <dbReference type="ARBA" id="ARBA00022475"/>
    </source>
</evidence>
<reference evidence="9 10" key="1">
    <citation type="submission" date="2018-01" db="EMBL/GenBank/DDBJ databases">
        <title>Twenty Corynebacterium bovis Genomes.</title>
        <authorList>
            <person name="Gulvik C.A."/>
        </authorList>
    </citation>
    <scope>NUCLEOTIDE SEQUENCE [LARGE SCALE GENOMIC DNA]</scope>
    <source>
        <strain evidence="9 10">F6900</strain>
    </source>
</reference>
<protein>
    <submittedName>
        <fullName evidence="9">MFS transporter</fullName>
    </submittedName>
</protein>
<accession>A0A426PZT3</accession>
<dbReference type="Proteomes" id="UP000276526">
    <property type="component" value="Unassembled WGS sequence"/>
</dbReference>
<evidence type="ECO:0000256" key="7">
    <source>
        <dbReference type="SAM" id="Phobius"/>
    </source>
</evidence>
<dbReference type="InterPro" id="IPR036259">
    <property type="entry name" value="MFS_trans_sf"/>
</dbReference>
<proteinExistence type="predicted"/>
<feature type="transmembrane region" description="Helical" evidence="7">
    <location>
        <begin position="332"/>
        <end position="353"/>
    </location>
</feature>
<keyword evidence="3" id="KW-1003">Cell membrane</keyword>
<feature type="transmembrane region" description="Helical" evidence="7">
    <location>
        <begin position="365"/>
        <end position="385"/>
    </location>
</feature>
<dbReference type="GO" id="GO:0005886">
    <property type="term" value="C:plasma membrane"/>
    <property type="evidence" value="ECO:0007669"/>
    <property type="project" value="UniProtKB-SubCell"/>
</dbReference>
<dbReference type="GO" id="GO:0022857">
    <property type="term" value="F:transmembrane transporter activity"/>
    <property type="evidence" value="ECO:0007669"/>
    <property type="project" value="InterPro"/>
</dbReference>
<evidence type="ECO:0000313" key="10">
    <source>
        <dbReference type="Proteomes" id="UP000276526"/>
    </source>
</evidence>
<dbReference type="InterPro" id="IPR011701">
    <property type="entry name" value="MFS"/>
</dbReference>
<dbReference type="InterPro" id="IPR020846">
    <property type="entry name" value="MFS_dom"/>
</dbReference>
<feature type="domain" description="Major facilitator superfamily (MFS) profile" evidence="8">
    <location>
        <begin position="1"/>
        <end position="391"/>
    </location>
</feature>
<dbReference type="PROSITE" id="PS50850">
    <property type="entry name" value="MFS"/>
    <property type="match status" value="1"/>
</dbReference>
<gene>
    <name evidence="9" type="ORF">CXF48_04565</name>
</gene>
<dbReference type="EMBL" id="PQNK01000006">
    <property type="protein sequence ID" value="RRO86826.1"/>
    <property type="molecule type" value="Genomic_DNA"/>
</dbReference>
<dbReference type="Pfam" id="PF07690">
    <property type="entry name" value="MFS_1"/>
    <property type="match status" value="1"/>
</dbReference>
<dbReference type="InterPro" id="IPR050171">
    <property type="entry name" value="MFS_Transporters"/>
</dbReference>
<sequence>MTHMLTSKRLPLAFYALPLVAAFMLPNFVTPLMELWRSKIGFSSGVLTLIFVAYITGLAPAFLLAPALATQFGRRRVMVAALLLGIGSCVFYVTAGSVVVLLVARLLTGLCSGIMLVLGTVAVKEEAKESELRYATLLATTGVAIGLAGGPLVAGAAAWGLPAPTQTVFVLEAVLLALCVLIVLTQQETAVGRPESWLPFRAINFTTKKTVLAGLGAFGPGMTAAAIVLALAPTILHGMGGVQGPLAAGVLAGGMYAVSPIAQALLRGKPSPTLIRLSILGIAISMIVMSVALVFNNIIVLALAAALIGAGQGVSNLGSFGLIHERVDNSEVAAATSLLSLGTYASATVVPILGGVLLDFSGLEVAGLVMAAGVLVMCGVGIAVGSGPEIAETEG</sequence>
<evidence type="ECO:0000259" key="8">
    <source>
        <dbReference type="PROSITE" id="PS50850"/>
    </source>
</evidence>
<organism evidence="9 10">
    <name type="scientific">Corynebacterium bovis</name>
    <dbReference type="NCBI Taxonomy" id="36808"/>
    <lineage>
        <taxon>Bacteria</taxon>
        <taxon>Bacillati</taxon>
        <taxon>Actinomycetota</taxon>
        <taxon>Actinomycetes</taxon>
        <taxon>Mycobacteriales</taxon>
        <taxon>Corynebacteriaceae</taxon>
        <taxon>Corynebacterium</taxon>
    </lineage>
</organism>
<feature type="transmembrane region" description="Helical" evidence="7">
    <location>
        <begin position="135"/>
        <end position="161"/>
    </location>
</feature>
<keyword evidence="2" id="KW-0813">Transport</keyword>
<feature type="transmembrane region" description="Helical" evidence="7">
    <location>
        <begin position="211"/>
        <end position="236"/>
    </location>
</feature>
<comment type="caution">
    <text evidence="9">The sequence shown here is derived from an EMBL/GenBank/DDBJ whole genome shotgun (WGS) entry which is preliminary data.</text>
</comment>
<dbReference type="Gene3D" id="1.20.1250.20">
    <property type="entry name" value="MFS general substrate transporter like domains"/>
    <property type="match status" value="1"/>
</dbReference>
<feature type="transmembrane region" description="Helical" evidence="7">
    <location>
        <begin position="101"/>
        <end position="123"/>
    </location>
</feature>
<feature type="transmembrane region" description="Helical" evidence="7">
    <location>
        <begin position="274"/>
        <end position="292"/>
    </location>
</feature>